<dbReference type="EMBL" id="JAHKPV010000001">
    <property type="protein sequence ID" value="MBU2872682.1"/>
    <property type="molecule type" value="Genomic_DNA"/>
</dbReference>
<gene>
    <name evidence="8" type="ORF">KO508_01570</name>
</gene>
<keyword evidence="6 7" id="KW-0472">Membrane</keyword>
<evidence type="ECO:0000256" key="1">
    <source>
        <dbReference type="ARBA" id="ARBA00004651"/>
    </source>
</evidence>
<comment type="subcellular location">
    <subcellularLocation>
        <location evidence="1">Cell membrane</location>
        <topology evidence="1">Multi-pass membrane protein</topology>
    </subcellularLocation>
</comment>
<reference evidence="8 9" key="1">
    <citation type="submission" date="2021-05" db="EMBL/GenBank/DDBJ databases">
        <title>Draft genomes of bacteria isolated from model marine particles.</title>
        <authorList>
            <person name="Datta M.S."/>
            <person name="Schwartzman J.A."/>
            <person name="Enke T.N."/>
            <person name="Saavedra J."/>
            <person name="Cermak N."/>
            <person name="Cordero O.X."/>
        </authorList>
    </citation>
    <scope>NUCLEOTIDE SEQUENCE [LARGE SCALE GENOMIC DNA]</scope>
    <source>
        <strain evidence="8 9">D2M19</strain>
    </source>
</reference>
<name>A0ABS6A3K8_9GAMM</name>
<keyword evidence="5 7" id="KW-1133">Transmembrane helix</keyword>
<dbReference type="RefSeq" id="WP_216006589.1">
    <property type="nucleotide sequence ID" value="NZ_JAHKPV010000001.1"/>
</dbReference>
<keyword evidence="4 7" id="KW-0812">Transmembrane</keyword>
<keyword evidence="3" id="KW-1003">Cell membrane</keyword>
<evidence type="ECO:0000256" key="5">
    <source>
        <dbReference type="ARBA" id="ARBA00022989"/>
    </source>
</evidence>
<comment type="caution">
    <text evidence="8">The sequence shown here is derived from an EMBL/GenBank/DDBJ whole genome shotgun (WGS) entry which is preliminary data.</text>
</comment>
<keyword evidence="2" id="KW-0813">Transport</keyword>
<keyword evidence="9" id="KW-1185">Reference proteome</keyword>
<dbReference type="Pfam" id="PF01891">
    <property type="entry name" value="CbiM"/>
    <property type="match status" value="1"/>
</dbReference>
<evidence type="ECO:0000313" key="9">
    <source>
        <dbReference type="Proteomes" id="UP000753376"/>
    </source>
</evidence>
<evidence type="ECO:0000313" key="8">
    <source>
        <dbReference type="EMBL" id="MBU2872682.1"/>
    </source>
</evidence>
<organism evidence="8 9">
    <name type="scientific">Marinobacter salexigens</name>
    <dbReference type="NCBI Taxonomy" id="1925763"/>
    <lineage>
        <taxon>Bacteria</taxon>
        <taxon>Pseudomonadati</taxon>
        <taxon>Pseudomonadota</taxon>
        <taxon>Gammaproteobacteria</taxon>
        <taxon>Pseudomonadales</taxon>
        <taxon>Marinobacteraceae</taxon>
        <taxon>Marinobacter</taxon>
    </lineage>
</organism>
<dbReference type="InterPro" id="IPR002751">
    <property type="entry name" value="CbiM/NikMN"/>
</dbReference>
<protein>
    <submittedName>
        <fullName evidence="8">Uncharacterized protein</fullName>
    </submittedName>
</protein>
<evidence type="ECO:0000256" key="3">
    <source>
        <dbReference type="ARBA" id="ARBA00022475"/>
    </source>
</evidence>
<evidence type="ECO:0000256" key="4">
    <source>
        <dbReference type="ARBA" id="ARBA00022692"/>
    </source>
</evidence>
<evidence type="ECO:0000256" key="7">
    <source>
        <dbReference type="SAM" id="Phobius"/>
    </source>
</evidence>
<feature type="transmembrane region" description="Helical" evidence="7">
    <location>
        <begin position="138"/>
        <end position="167"/>
    </location>
</feature>
<evidence type="ECO:0000256" key="6">
    <source>
        <dbReference type="ARBA" id="ARBA00023136"/>
    </source>
</evidence>
<evidence type="ECO:0000256" key="2">
    <source>
        <dbReference type="ARBA" id="ARBA00022448"/>
    </source>
</evidence>
<dbReference type="Proteomes" id="UP000753376">
    <property type="component" value="Unassembled WGS sequence"/>
</dbReference>
<proteinExistence type="predicted"/>
<feature type="transmembrane region" description="Helical" evidence="7">
    <location>
        <begin position="105"/>
        <end position="126"/>
    </location>
</feature>
<sequence length="219" mass="24538">MGMTDNLLSTPQWFVTLFLFLLILAQAARSVRWCILRSDNVLQHSFFGAAVALGFIWQLRAGINPGLAIHIFGITAVTLMLGWGLAVFAGLLALILTVITGREPVTMFAANALVTVMIPALVTHGIMLWERHRNFSNFFAYIFFCGFFGAGISVAVAGLVMCLMLWFSGVYEFSELVHDYLRYLPLFMIPEGFVNGTIVTGMMVFHPDRLTTLDQRRYR</sequence>
<accession>A0ABS6A3K8</accession>
<feature type="transmembrane region" description="Helical" evidence="7">
    <location>
        <begin position="40"/>
        <end position="59"/>
    </location>
</feature>
<feature type="transmembrane region" description="Helical" evidence="7">
    <location>
        <begin position="71"/>
        <end position="99"/>
    </location>
</feature>
<feature type="transmembrane region" description="Helical" evidence="7">
    <location>
        <begin position="187"/>
        <end position="207"/>
    </location>
</feature>